<reference evidence="1 2" key="1">
    <citation type="submission" date="2018-08" db="EMBL/GenBank/DDBJ databases">
        <title>Genomic investigation of the strawberry pathogen Phytophthora fragariae indicates pathogenicity is determined by transcriptional variation in three key races.</title>
        <authorList>
            <person name="Adams T.M."/>
            <person name="Armitage A.D."/>
            <person name="Sobczyk M.K."/>
            <person name="Bates H.J."/>
            <person name="Dunwell J.M."/>
            <person name="Nellist C.F."/>
            <person name="Harrison R.J."/>
        </authorList>
    </citation>
    <scope>NUCLEOTIDE SEQUENCE [LARGE SCALE GENOMIC DNA]</scope>
    <source>
        <strain evidence="1 2">SCRP333</strain>
    </source>
</reference>
<name>A0A6A4EI88_9STRA</name>
<sequence>MTANTFTSVPFCISMKATFGWQEWLMSRKAALEGFDFASVLTDYAPNVQKRRRENAEADAVGVEQLKSRKRTWRVAADCAKSASVWRA</sequence>
<dbReference type="AlphaFoldDB" id="A0A6A4EI88"/>
<gene>
    <name evidence="1" type="ORF">PR003_g16713</name>
</gene>
<accession>A0A6A4EI88</accession>
<organism evidence="1 2">
    <name type="scientific">Phytophthora rubi</name>
    <dbReference type="NCBI Taxonomy" id="129364"/>
    <lineage>
        <taxon>Eukaryota</taxon>
        <taxon>Sar</taxon>
        <taxon>Stramenopiles</taxon>
        <taxon>Oomycota</taxon>
        <taxon>Peronosporomycetes</taxon>
        <taxon>Peronosporales</taxon>
        <taxon>Peronosporaceae</taxon>
        <taxon>Phytophthora</taxon>
    </lineage>
</organism>
<keyword evidence="2" id="KW-1185">Reference proteome</keyword>
<dbReference type="EMBL" id="QXFT01001237">
    <property type="protein sequence ID" value="KAE9324499.1"/>
    <property type="molecule type" value="Genomic_DNA"/>
</dbReference>
<evidence type="ECO:0000313" key="2">
    <source>
        <dbReference type="Proteomes" id="UP000434957"/>
    </source>
</evidence>
<dbReference type="Proteomes" id="UP000434957">
    <property type="component" value="Unassembled WGS sequence"/>
</dbReference>
<evidence type="ECO:0000313" key="1">
    <source>
        <dbReference type="EMBL" id="KAE9324499.1"/>
    </source>
</evidence>
<protein>
    <submittedName>
        <fullName evidence="1">Uncharacterized protein</fullName>
    </submittedName>
</protein>
<comment type="caution">
    <text evidence="1">The sequence shown here is derived from an EMBL/GenBank/DDBJ whole genome shotgun (WGS) entry which is preliminary data.</text>
</comment>
<proteinExistence type="predicted"/>